<sequence length="284" mass="31796">MRTVWVILELSGSLAQAWDGAQDNFTGLSEVKSKLPGTSAIQREAEKQQIQDTSQAIIQEWQVGKEEVDHPPGGKTDISNSQMYTFPALQGIPCTGLTSSFHIFLPNFHHLDRTSATLLFQTQTLQVGLSHKLNSFMDEGCVQAKWDRREPLWHILIQVWPSWRAFQVDQDAFNFYPCLRSLDRDFCQVAMAFAFPSFPSDVREGQALEGARLKLTMYICNGTTPPLSQKACQCGLRESDKRRVSLQGSRFSLGFRRGVCAPSLRSFSTGLKRLADAAASSSER</sequence>
<feature type="signal peptide" evidence="1">
    <location>
        <begin position="1"/>
        <end position="17"/>
    </location>
</feature>
<feature type="chain" id="PRO_5001872685" evidence="1">
    <location>
        <begin position="18"/>
        <end position="284"/>
    </location>
</feature>
<dbReference type="AlphaFoldDB" id="A0A091EG32"/>
<dbReference type="EMBL" id="KN121968">
    <property type="protein sequence ID" value="KFO34381.1"/>
    <property type="molecule type" value="Genomic_DNA"/>
</dbReference>
<evidence type="ECO:0000313" key="2">
    <source>
        <dbReference type="EMBL" id="KFO34381.1"/>
    </source>
</evidence>
<keyword evidence="3" id="KW-1185">Reference proteome</keyword>
<name>A0A091EG32_FUKDA</name>
<evidence type="ECO:0000313" key="3">
    <source>
        <dbReference type="Proteomes" id="UP000028990"/>
    </source>
</evidence>
<gene>
    <name evidence="2" type="ORF">H920_04203</name>
</gene>
<proteinExistence type="predicted"/>
<accession>A0A091EG32</accession>
<evidence type="ECO:0000256" key="1">
    <source>
        <dbReference type="SAM" id="SignalP"/>
    </source>
</evidence>
<keyword evidence="1" id="KW-0732">Signal</keyword>
<organism evidence="2 3">
    <name type="scientific">Fukomys damarensis</name>
    <name type="common">Damaraland mole rat</name>
    <name type="synonym">Cryptomys damarensis</name>
    <dbReference type="NCBI Taxonomy" id="885580"/>
    <lineage>
        <taxon>Eukaryota</taxon>
        <taxon>Metazoa</taxon>
        <taxon>Chordata</taxon>
        <taxon>Craniata</taxon>
        <taxon>Vertebrata</taxon>
        <taxon>Euteleostomi</taxon>
        <taxon>Mammalia</taxon>
        <taxon>Eutheria</taxon>
        <taxon>Euarchontoglires</taxon>
        <taxon>Glires</taxon>
        <taxon>Rodentia</taxon>
        <taxon>Hystricomorpha</taxon>
        <taxon>Bathyergidae</taxon>
        <taxon>Fukomys</taxon>
    </lineage>
</organism>
<reference evidence="2 3" key="1">
    <citation type="submission" date="2013-11" db="EMBL/GenBank/DDBJ databases">
        <title>The Damaraland mole rat (Fukomys damarensis) genome and evolution of African mole rats.</title>
        <authorList>
            <person name="Gladyshev V.N."/>
            <person name="Fang X."/>
        </authorList>
    </citation>
    <scope>NUCLEOTIDE SEQUENCE [LARGE SCALE GENOMIC DNA]</scope>
    <source>
        <tissue evidence="2">Liver</tissue>
    </source>
</reference>
<dbReference type="Proteomes" id="UP000028990">
    <property type="component" value="Unassembled WGS sequence"/>
</dbReference>
<protein>
    <submittedName>
        <fullName evidence="2">Uncharacterized protein</fullName>
    </submittedName>
</protein>